<keyword evidence="1" id="KW-0175">Coiled coil</keyword>
<dbReference type="PROSITE" id="PS51257">
    <property type="entry name" value="PROKAR_LIPOPROTEIN"/>
    <property type="match status" value="1"/>
</dbReference>
<evidence type="ECO:0000313" key="2">
    <source>
        <dbReference type="EMBL" id="AZS31789.1"/>
    </source>
</evidence>
<keyword evidence="3" id="KW-1185">Reference proteome</keyword>
<accession>A0A3S9VZ13</accession>
<feature type="coiled-coil region" evidence="1">
    <location>
        <begin position="149"/>
        <end position="183"/>
    </location>
</feature>
<dbReference type="OrthoDB" id="597123at2"/>
<organism evidence="2 3">
    <name type="scientific">Butyricimonas faecalis</name>
    <dbReference type="NCBI Taxonomy" id="2093856"/>
    <lineage>
        <taxon>Bacteria</taxon>
        <taxon>Pseudomonadati</taxon>
        <taxon>Bacteroidota</taxon>
        <taxon>Bacteroidia</taxon>
        <taxon>Bacteroidales</taxon>
        <taxon>Odoribacteraceae</taxon>
        <taxon>Butyricimonas</taxon>
    </lineage>
</organism>
<sequence length="292" mass="32412">MKTFIFLAISLFSISFLGSCVDNSQKYKALQAKIDSLQTISNGQSDEMDKLLADLNDISAGMQSIREAEHILAIESQSDTKSSKSKSQITALKNDVQALSNAIAGYKEKIAKLEKTNKRQSAEFKKLIAGLNEELALRDQKINEINLILAAKEKELGIKTQQIAELNQNVSNLQEESIAQKETIANQDKSLNTIHYLLGSRKGLKEANVISRQGIFCPPIVSSQAQNAEFVDADMRELTSIPLNSKKAKILSIHPSESYTLETGDDGMQTLKINDPSTFWKQTKYLIVMINE</sequence>
<dbReference type="KEGG" id="buy:D8S85_21055"/>
<evidence type="ECO:0000256" key="1">
    <source>
        <dbReference type="SAM" id="Coils"/>
    </source>
</evidence>
<evidence type="ECO:0000313" key="3">
    <source>
        <dbReference type="Proteomes" id="UP000270673"/>
    </source>
</evidence>
<dbReference type="AlphaFoldDB" id="A0A3S9VZ13"/>
<dbReference type="EMBL" id="CP032819">
    <property type="protein sequence ID" value="AZS31789.1"/>
    <property type="molecule type" value="Genomic_DNA"/>
</dbReference>
<proteinExistence type="predicted"/>
<feature type="coiled-coil region" evidence="1">
    <location>
        <begin position="89"/>
        <end position="123"/>
    </location>
</feature>
<name>A0A3S9VZ13_9BACT</name>
<dbReference type="RefSeq" id="WP_106624212.1">
    <property type="nucleotide sequence ID" value="NZ_CP032819.1"/>
</dbReference>
<protein>
    <recommendedName>
        <fullName evidence="4">Lipoprotein</fullName>
    </recommendedName>
</protein>
<evidence type="ECO:0008006" key="4">
    <source>
        <dbReference type="Google" id="ProtNLM"/>
    </source>
</evidence>
<reference evidence="2 3" key="1">
    <citation type="submission" date="2018-10" db="EMBL/GenBank/DDBJ databases">
        <title>Butyricimonas faecalis sp. nov., isolated from human faeces and emended description of the genus Butyricimonas.</title>
        <authorList>
            <person name="Le Roy T."/>
            <person name="Van der Smissen P."/>
            <person name="Paquot A."/>
            <person name="Delzenne N."/>
            <person name="Muccioli G."/>
            <person name="Collet J.-F."/>
            <person name="Cani P.D."/>
        </authorList>
    </citation>
    <scope>NUCLEOTIDE SEQUENCE [LARGE SCALE GENOMIC DNA]</scope>
    <source>
        <strain evidence="2 3">H184</strain>
    </source>
</reference>
<gene>
    <name evidence="2" type="ORF">D8S85_21055</name>
</gene>
<dbReference type="Proteomes" id="UP000270673">
    <property type="component" value="Chromosome"/>
</dbReference>